<sequence>MSQTEGTNDKLAALNSATMGTTMPVVTLPDGQKVQTGTVGALIINIKLYDELMSQSNVDNERKAELESMMAASLPVLKKANMFNLFTPEEWMEGTSPGRRFVGELALQSDQS</sequence>
<protein>
    <recommendedName>
        <fullName evidence="1">DUF7709 domain-containing protein</fullName>
    </recommendedName>
</protein>
<gene>
    <name evidence="2" type="ORF">N0V83_003825</name>
</gene>
<organism evidence="2 3">
    <name type="scientific">Neocucurbitaria cava</name>
    <dbReference type="NCBI Taxonomy" id="798079"/>
    <lineage>
        <taxon>Eukaryota</taxon>
        <taxon>Fungi</taxon>
        <taxon>Dikarya</taxon>
        <taxon>Ascomycota</taxon>
        <taxon>Pezizomycotina</taxon>
        <taxon>Dothideomycetes</taxon>
        <taxon>Pleosporomycetidae</taxon>
        <taxon>Pleosporales</taxon>
        <taxon>Pleosporineae</taxon>
        <taxon>Cucurbitariaceae</taxon>
        <taxon>Neocucurbitaria</taxon>
    </lineage>
</organism>
<keyword evidence="3" id="KW-1185">Reference proteome</keyword>
<dbReference type="AlphaFoldDB" id="A0A9W9CMQ3"/>
<dbReference type="Pfam" id="PF24813">
    <property type="entry name" value="DUF7709"/>
    <property type="match status" value="1"/>
</dbReference>
<comment type="caution">
    <text evidence="2">The sequence shown here is derived from an EMBL/GenBank/DDBJ whole genome shotgun (WGS) entry which is preliminary data.</text>
</comment>
<dbReference type="Proteomes" id="UP001140560">
    <property type="component" value="Unassembled WGS sequence"/>
</dbReference>
<feature type="domain" description="DUF7709" evidence="1">
    <location>
        <begin position="9"/>
        <end position="108"/>
    </location>
</feature>
<evidence type="ECO:0000313" key="3">
    <source>
        <dbReference type="Proteomes" id="UP001140560"/>
    </source>
</evidence>
<dbReference type="EMBL" id="JAPEUY010000006">
    <property type="protein sequence ID" value="KAJ4372052.1"/>
    <property type="molecule type" value="Genomic_DNA"/>
</dbReference>
<name>A0A9W9CMQ3_9PLEO</name>
<proteinExistence type="predicted"/>
<accession>A0A9W9CMQ3</accession>
<dbReference type="OrthoDB" id="2359405at2759"/>
<evidence type="ECO:0000313" key="2">
    <source>
        <dbReference type="EMBL" id="KAJ4372052.1"/>
    </source>
</evidence>
<dbReference type="InterPro" id="IPR056126">
    <property type="entry name" value="DUF7709"/>
</dbReference>
<evidence type="ECO:0000259" key="1">
    <source>
        <dbReference type="Pfam" id="PF24813"/>
    </source>
</evidence>
<reference evidence="2" key="1">
    <citation type="submission" date="2022-10" db="EMBL/GenBank/DDBJ databases">
        <title>Tapping the CABI collections for fungal endophytes: first genome assemblies for Collariella, Neodidymelliopsis, Ascochyta clinopodiicola, Didymella pomorum, Didymosphaeria variabile, Neocosmospora piperis and Neocucurbitaria cava.</title>
        <authorList>
            <person name="Hill R."/>
        </authorList>
    </citation>
    <scope>NUCLEOTIDE SEQUENCE</scope>
    <source>
        <strain evidence="2">IMI 356814</strain>
    </source>
</reference>